<keyword evidence="5" id="KW-0665">Pyrimidine biosynthesis</keyword>
<dbReference type="GO" id="GO:0044205">
    <property type="term" value="P:'de novo' UMP biosynthetic process"/>
    <property type="evidence" value="ECO:0007669"/>
    <property type="project" value="UniProtKB-UniPathway"/>
</dbReference>
<evidence type="ECO:0000256" key="4">
    <source>
        <dbReference type="ARBA" id="ARBA00022643"/>
    </source>
</evidence>
<evidence type="ECO:0000259" key="7">
    <source>
        <dbReference type="Pfam" id="PF01180"/>
    </source>
</evidence>
<evidence type="ECO:0000256" key="6">
    <source>
        <dbReference type="ARBA" id="ARBA00023002"/>
    </source>
</evidence>
<evidence type="ECO:0000256" key="5">
    <source>
        <dbReference type="ARBA" id="ARBA00022975"/>
    </source>
</evidence>
<dbReference type="UniPathway" id="UPA00070"/>
<organism evidence="8 9">
    <name type="scientific">Candidatus Falkowbacteria bacterium GW2011_GWA2_41_14</name>
    <dbReference type="NCBI Taxonomy" id="1618635"/>
    <lineage>
        <taxon>Bacteria</taxon>
        <taxon>Candidatus Falkowiibacteriota</taxon>
    </lineage>
</organism>
<sequence>MKTNEPLLISGHQISPIVVSSAAGFSGRGIFLFSLLFPAYRELMRVIRKTNATILTKSSTYERHIGNSRPWNPFTWKFIQRFEKDGLLNAYGLTNDGVEVNARAIAAACRAGYNVIPNFYSQFAKGQTLAIAETLKAITVYLHHLGHYFWALELNFSCPNAKEEIRKNMEDALACVAAIRFRYPHLCLIGKISVVHPHKFAQELIDAGVNVIHAVNSVPYKMVPPDGPPSPLAAAGGGDVSGGPAFDRAARYNSVLRRRITAPIIMGCGVMHTYDADVYRSIGANAVSICSVVRLKPREAVKIIKRSAA</sequence>
<evidence type="ECO:0000256" key="1">
    <source>
        <dbReference type="ARBA" id="ARBA00001917"/>
    </source>
</evidence>
<evidence type="ECO:0000256" key="3">
    <source>
        <dbReference type="ARBA" id="ARBA00022630"/>
    </source>
</evidence>
<dbReference type="PIRSF" id="PIRSF000164">
    <property type="entry name" value="DHO_oxidase"/>
    <property type="match status" value="1"/>
</dbReference>
<comment type="cofactor">
    <cofactor evidence="1">
        <name>FMN</name>
        <dbReference type="ChEBI" id="CHEBI:58210"/>
    </cofactor>
</comment>
<evidence type="ECO:0000256" key="2">
    <source>
        <dbReference type="ARBA" id="ARBA00004725"/>
    </source>
</evidence>
<dbReference type="AlphaFoldDB" id="A0A0G0UWE3"/>
<dbReference type="EMBL" id="LCAP01000001">
    <property type="protein sequence ID" value="KKR91831.1"/>
    <property type="molecule type" value="Genomic_DNA"/>
</dbReference>
<keyword evidence="6" id="KW-0560">Oxidoreductase</keyword>
<dbReference type="InterPro" id="IPR013785">
    <property type="entry name" value="Aldolase_TIM"/>
</dbReference>
<dbReference type="SUPFAM" id="SSF51395">
    <property type="entry name" value="FMN-linked oxidoreductases"/>
    <property type="match status" value="1"/>
</dbReference>
<dbReference type="Pfam" id="PF01180">
    <property type="entry name" value="DHO_dh"/>
    <property type="match status" value="1"/>
</dbReference>
<comment type="caution">
    <text evidence="8">The sequence shown here is derived from an EMBL/GenBank/DDBJ whole genome shotgun (WGS) entry which is preliminary data.</text>
</comment>
<evidence type="ECO:0000313" key="8">
    <source>
        <dbReference type="EMBL" id="KKR91831.1"/>
    </source>
</evidence>
<dbReference type="GO" id="GO:0004152">
    <property type="term" value="F:dihydroorotate dehydrogenase activity"/>
    <property type="evidence" value="ECO:0007669"/>
    <property type="project" value="InterPro"/>
</dbReference>
<proteinExistence type="predicted"/>
<dbReference type="Proteomes" id="UP000034190">
    <property type="component" value="Unassembled WGS sequence"/>
</dbReference>
<accession>A0A0G0UWE3</accession>
<reference evidence="8 9" key="1">
    <citation type="journal article" date="2015" name="Nature">
        <title>rRNA introns, odd ribosomes, and small enigmatic genomes across a large radiation of phyla.</title>
        <authorList>
            <person name="Brown C.T."/>
            <person name="Hug L.A."/>
            <person name="Thomas B.C."/>
            <person name="Sharon I."/>
            <person name="Castelle C.J."/>
            <person name="Singh A."/>
            <person name="Wilkins M.J."/>
            <person name="Williams K.H."/>
            <person name="Banfield J.F."/>
        </authorList>
    </citation>
    <scope>NUCLEOTIDE SEQUENCE [LARGE SCALE GENOMIC DNA]</scope>
</reference>
<comment type="pathway">
    <text evidence="2">Pyrimidine metabolism; UMP biosynthesis via de novo pathway.</text>
</comment>
<dbReference type="InterPro" id="IPR005720">
    <property type="entry name" value="Dihydroorotate_DH_cat"/>
</dbReference>
<evidence type="ECO:0000313" key="9">
    <source>
        <dbReference type="Proteomes" id="UP000034190"/>
    </source>
</evidence>
<name>A0A0G0UWE3_9BACT</name>
<gene>
    <name evidence="8" type="ORF">UU43_C0001G0011</name>
</gene>
<dbReference type="GO" id="GO:0005737">
    <property type="term" value="C:cytoplasm"/>
    <property type="evidence" value="ECO:0007669"/>
    <property type="project" value="InterPro"/>
</dbReference>
<protein>
    <submittedName>
        <fullName evidence="8">Histidine biosynthesis protein</fullName>
    </submittedName>
</protein>
<dbReference type="Gene3D" id="3.20.20.70">
    <property type="entry name" value="Aldolase class I"/>
    <property type="match status" value="1"/>
</dbReference>
<keyword evidence="3" id="KW-0285">Flavoprotein</keyword>
<dbReference type="InterPro" id="IPR012135">
    <property type="entry name" value="Dihydroorotate_DH_1_2"/>
</dbReference>
<feature type="domain" description="Dihydroorotate dehydrogenase catalytic" evidence="7">
    <location>
        <begin position="52"/>
        <end position="304"/>
    </location>
</feature>
<keyword evidence="4" id="KW-0288">FMN</keyword>